<dbReference type="PROSITE" id="PS51194">
    <property type="entry name" value="HELICASE_CTER"/>
    <property type="match status" value="1"/>
</dbReference>
<comment type="caution">
    <text evidence="15">The sequence shown here is derived from an EMBL/GenBank/DDBJ whole genome shotgun (WGS) entry which is preliminary data.</text>
</comment>
<evidence type="ECO:0000256" key="8">
    <source>
        <dbReference type="ARBA" id="ARBA00022927"/>
    </source>
</evidence>
<dbReference type="InterPro" id="IPR000185">
    <property type="entry name" value="SecA"/>
</dbReference>
<dbReference type="PANTHER" id="PTHR30612:SF0">
    <property type="entry name" value="CHLOROPLAST PROTEIN-TRANSPORTING ATPASE"/>
    <property type="match status" value="1"/>
</dbReference>
<dbReference type="NCBIfam" id="TIGR00963">
    <property type="entry name" value="secA"/>
    <property type="match status" value="1"/>
</dbReference>
<dbReference type="PROSITE" id="PS01312">
    <property type="entry name" value="SECA"/>
    <property type="match status" value="1"/>
</dbReference>
<dbReference type="PROSITE" id="PS51192">
    <property type="entry name" value="HELICASE_ATP_BIND_1"/>
    <property type="match status" value="1"/>
</dbReference>
<keyword evidence="10" id="KW-0811">Translocation</keyword>
<proteinExistence type="inferred from homology"/>
<feature type="domain" description="Helicase C-terminal" evidence="13">
    <location>
        <begin position="433"/>
        <end position="633"/>
    </location>
</feature>
<dbReference type="GO" id="GO:0005829">
    <property type="term" value="C:cytosol"/>
    <property type="evidence" value="ECO:0007669"/>
    <property type="project" value="TreeGrafter"/>
</dbReference>
<feature type="non-terminal residue" evidence="15">
    <location>
        <position position="809"/>
    </location>
</feature>
<sequence length="809" mass="91374">MKLLRKFFVDRGRQQLEQVVAQVNEYESKLEGESPEQLGERSRTLRARIQEGVALEDVLPEAFALVREAAKLTLNQRHYDVQIIGGVVLHEGKIAQMLTGEGKTLASTLSVYLNALTGKGVHIVTVNEYLARRDVVWMGQVYHALGLSVACLVHEGAYQYDPEYKAKEDIEQLDKERDSKGSFHVVDEFLRPVSRKEAYLADVTYGTNHEFGFDYLRDNLAVHLEDRVQRGHYYTIVDEVDNILIDEARTPLIISAPDAQSSEYYKIFARIVPTLQLETDYVADEKRRTVSITDAGIEKIERALKVDNLFDQEHARLVHYMNESLKVQALFRKDKDYVVKNGEVIIVDQFTGRMLQGRRYSEGLHQAIEAKEGVPVQQENRTYAQITIQNYFRLYDKIAGMTGTAQSSAEEFDKVYGLEVASIPPNKPVVREDLPDAIYKTNESKYHAVVAEVKRRHELGQPVLLGTASIEHNEQLSLHLQRGGVPHEILNAKQHEREGEIIAQAGRSGAVTVATNMAGRGVDIVLGGNPPDVEEAERVRKAGGLHVIGTDRHEARRIDDQLRGRSGRQGDPGSSQFFLSLEDDLLRIFGGERISNLMGTLRIPEDMPIESGLVSKAVNQAQQKVEGMNLDMRQHLLEFDDILNRQRSAVYDRRLSFLQAGEKNEVLTIVREAIDAYMQQAEKGTSADIQMLREERKNDEVQKREKILEEIRNRVGTMPDTIEPERAALLGQHITRILDSLWVDHLDNLQSLRESVNIRAYGQHDPLVEIGEPPSKAADDVDRRILGGQCDRIVGHDQVLARRDRGIGG</sequence>
<evidence type="ECO:0000256" key="6">
    <source>
        <dbReference type="ARBA" id="ARBA00022741"/>
    </source>
</evidence>
<evidence type="ECO:0000256" key="5">
    <source>
        <dbReference type="ARBA" id="ARBA00022490"/>
    </source>
</evidence>
<dbReference type="GO" id="GO:0017038">
    <property type="term" value="P:protein import"/>
    <property type="evidence" value="ECO:0007669"/>
    <property type="project" value="InterPro"/>
</dbReference>
<dbReference type="SUPFAM" id="SSF81886">
    <property type="entry name" value="Helical scaffold and wing domains of SecA"/>
    <property type="match status" value="1"/>
</dbReference>
<organism evidence="15">
    <name type="scientific">marine sediment metagenome</name>
    <dbReference type="NCBI Taxonomy" id="412755"/>
    <lineage>
        <taxon>unclassified sequences</taxon>
        <taxon>metagenomes</taxon>
        <taxon>ecological metagenomes</taxon>
    </lineage>
</organism>
<dbReference type="Pfam" id="PF01043">
    <property type="entry name" value="SecA_PP_bind"/>
    <property type="match status" value="1"/>
</dbReference>
<protein>
    <submittedName>
        <fullName evidence="15">Uncharacterized protein</fullName>
    </submittedName>
</protein>
<evidence type="ECO:0000256" key="1">
    <source>
        <dbReference type="ARBA" id="ARBA00004170"/>
    </source>
</evidence>
<dbReference type="InterPro" id="IPR001650">
    <property type="entry name" value="Helicase_C-like"/>
</dbReference>
<evidence type="ECO:0000256" key="2">
    <source>
        <dbReference type="ARBA" id="ARBA00007650"/>
    </source>
</evidence>
<keyword evidence="7" id="KW-0067">ATP-binding</keyword>
<dbReference type="FunFam" id="3.90.1440.10:FF:000002">
    <property type="entry name" value="Protein translocase subunit SecA"/>
    <property type="match status" value="1"/>
</dbReference>
<accession>A0A0F9IYP0</accession>
<dbReference type="InterPro" id="IPR020937">
    <property type="entry name" value="SecA_CS"/>
</dbReference>
<keyword evidence="6" id="KW-0547">Nucleotide-binding</keyword>
<dbReference type="EMBL" id="LAZR01011294">
    <property type="protein sequence ID" value="KKM62443.1"/>
    <property type="molecule type" value="Genomic_DNA"/>
</dbReference>
<evidence type="ECO:0000259" key="13">
    <source>
        <dbReference type="PROSITE" id="PS51194"/>
    </source>
</evidence>
<evidence type="ECO:0000256" key="7">
    <source>
        <dbReference type="ARBA" id="ARBA00022840"/>
    </source>
</evidence>
<dbReference type="PRINTS" id="PR00906">
    <property type="entry name" value="SECA"/>
</dbReference>
<dbReference type="CDD" id="cd17928">
    <property type="entry name" value="DEXDc_SecA"/>
    <property type="match status" value="1"/>
</dbReference>
<dbReference type="GO" id="GO:0006886">
    <property type="term" value="P:intracellular protein transport"/>
    <property type="evidence" value="ECO:0007669"/>
    <property type="project" value="InterPro"/>
</dbReference>
<dbReference type="GO" id="GO:0006605">
    <property type="term" value="P:protein targeting"/>
    <property type="evidence" value="ECO:0007669"/>
    <property type="project" value="InterPro"/>
</dbReference>
<name>A0A0F9IYP0_9ZZZZ</name>
<gene>
    <name evidence="15" type="ORF">LCGC14_1521660</name>
</gene>
<keyword evidence="11" id="KW-0472">Membrane</keyword>
<evidence type="ECO:0000256" key="3">
    <source>
        <dbReference type="ARBA" id="ARBA00022448"/>
    </source>
</evidence>
<dbReference type="HAMAP" id="MF_01382">
    <property type="entry name" value="SecA"/>
    <property type="match status" value="1"/>
</dbReference>
<keyword evidence="3" id="KW-0813">Transport</keyword>
<feature type="domain" description="Helicase ATP-binding" evidence="12">
    <location>
        <begin position="84"/>
        <end position="276"/>
    </location>
</feature>
<evidence type="ECO:0000256" key="4">
    <source>
        <dbReference type="ARBA" id="ARBA00022475"/>
    </source>
</evidence>
<dbReference type="SUPFAM" id="SSF52540">
    <property type="entry name" value="P-loop containing nucleoside triphosphate hydrolases"/>
    <property type="match status" value="2"/>
</dbReference>
<dbReference type="InterPro" id="IPR011115">
    <property type="entry name" value="SecA_DEAD"/>
</dbReference>
<dbReference type="Gene3D" id="3.40.50.300">
    <property type="entry name" value="P-loop containing nucleotide triphosphate hydrolases"/>
    <property type="match status" value="3"/>
</dbReference>
<dbReference type="InterPro" id="IPR036266">
    <property type="entry name" value="SecA_Wing/Scaffold_sf"/>
</dbReference>
<comment type="similarity">
    <text evidence="2">Belongs to the SecA family.</text>
</comment>
<dbReference type="Pfam" id="PF07516">
    <property type="entry name" value="SecA_SW"/>
    <property type="match status" value="1"/>
</dbReference>
<reference evidence="15" key="1">
    <citation type="journal article" date="2015" name="Nature">
        <title>Complex archaea that bridge the gap between prokaryotes and eukaryotes.</title>
        <authorList>
            <person name="Spang A."/>
            <person name="Saw J.H."/>
            <person name="Jorgensen S.L."/>
            <person name="Zaremba-Niedzwiedzka K."/>
            <person name="Martijn J."/>
            <person name="Lind A.E."/>
            <person name="van Eijk R."/>
            <person name="Schleper C."/>
            <person name="Guy L."/>
            <person name="Ettema T.J."/>
        </authorList>
    </citation>
    <scope>NUCLEOTIDE SEQUENCE</scope>
</reference>
<dbReference type="GO" id="GO:0043952">
    <property type="term" value="P:protein transport by the Sec complex"/>
    <property type="evidence" value="ECO:0007669"/>
    <property type="project" value="TreeGrafter"/>
</dbReference>
<dbReference type="SUPFAM" id="SSF81767">
    <property type="entry name" value="Pre-protein crosslinking domain of SecA"/>
    <property type="match status" value="1"/>
</dbReference>
<dbReference type="Gene3D" id="3.90.1440.10">
    <property type="entry name" value="SecA, preprotein cross-linking domain"/>
    <property type="match status" value="1"/>
</dbReference>
<dbReference type="InterPro" id="IPR044722">
    <property type="entry name" value="SecA_SF2_C"/>
</dbReference>
<evidence type="ECO:0000256" key="10">
    <source>
        <dbReference type="ARBA" id="ARBA00023010"/>
    </source>
</evidence>
<evidence type="ECO:0000313" key="15">
    <source>
        <dbReference type="EMBL" id="KKM62443.1"/>
    </source>
</evidence>
<dbReference type="InterPro" id="IPR036670">
    <property type="entry name" value="SecA_X-link_sf"/>
</dbReference>
<dbReference type="InterPro" id="IPR014018">
    <property type="entry name" value="SecA_motor_DEAD"/>
</dbReference>
<dbReference type="InterPro" id="IPR011116">
    <property type="entry name" value="SecA_Wing/Scaffold"/>
</dbReference>
<dbReference type="GO" id="GO:0005886">
    <property type="term" value="C:plasma membrane"/>
    <property type="evidence" value="ECO:0007669"/>
    <property type="project" value="TreeGrafter"/>
</dbReference>
<dbReference type="SMART" id="SM00957">
    <property type="entry name" value="SecA_DEAD"/>
    <property type="match status" value="1"/>
</dbReference>
<keyword evidence="5" id="KW-0963">Cytoplasm</keyword>
<dbReference type="InterPro" id="IPR011130">
    <property type="entry name" value="SecA_preprotein_X-link_dom"/>
</dbReference>
<evidence type="ECO:0000256" key="11">
    <source>
        <dbReference type="ARBA" id="ARBA00023136"/>
    </source>
</evidence>
<dbReference type="Gene3D" id="1.10.3060.10">
    <property type="entry name" value="Helical scaffold and wing domains of SecA"/>
    <property type="match status" value="1"/>
</dbReference>
<dbReference type="InterPro" id="IPR027417">
    <property type="entry name" value="P-loop_NTPase"/>
</dbReference>
<dbReference type="FunFam" id="3.40.50.300:FF:000429">
    <property type="entry name" value="Preprotein translocase subunit SecA"/>
    <property type="match status" value="1"/>
</dbReference>
<evidence type="ECO:0000256" key="9">
    <source>
        <dbReference type="ARBA" id="ARBA00022967"/>
    </source>
</evidence>
<dbReference type="Pfam" id="PF07517">
    <property type="entry name" value="SecA_DEAD"/>
    <property type="match status" value="1"/>
</dbReference>
<dbReference type="PANTHER" id="PTHR30612">
    <property type="entry name" value="SECA INNER MEMBRANE COMPONENT OF SEC PROTEIN SECRETION SYSTEM"/>
    <property type="match status" value="1"/>
</dbReference>
<keyword evidence="4" id="KW-1003">Cell membrane</keyword>
<dbReference type="PROSITE" id="PS51196">
    <property type="entry name" value="SECA_MOTOR_DEAD"/>
    <property type="match status" value="1"/>
</dbReference>
<dbReference type="CDD" id="cd18803">
    <property type="entry name" value="SF2_C_secA"/>
    <property type="match status" value="1"/>
</dbReference>
<dbReference type="GO" id="GO:0005524">
    <property type="term" value="F:ATP binding"/>
    <property type="evidence" value="ECO:0007669"/>
    <property type="project" value="UniProtKB-KW"/>
</dbReference>
<dbReference type="AlphaFoldDB" id="A0A0F9IYP0"/>
<dbReference type="GO" id="GO:0031522">
    <property type="term" value="C:cell envelope Sec protein transport complex"/>
    <property type="evidence" value="ECO:0007669"/>
    <property type="project" value="TreeGrafter"/>
</dbReference>
<feature type="domain" description="SecA family profile" evidence="14">
    <location>
        <begin position="1"/>
        <end position="610"/>
    </location>
</feature>
<keyword evidence="8" id="KW-0653">Protein transport</keyword>
<dbReference type="SMART" id="SM00958">
    <property type="entry name" value="SecA_PP_bind"/>
    <property type="match status" value="1"/>
</dbReference>
<keyword evidence="9" id="KW-1278">Translocase</keyword>
<evidence type="ECO:0000259" key="14">
    <source>
        <dbReference type="PROSITE" id="PS51196"/>
    </source>
</evidence>
<dbReference type="Pfam" id="PF21090">
    <property type="entry name" value="P-loop_SecA"/>
    <property type="match status" value="2"/>
</dbReference>
<dbReference type="NCBIfam" id="NF009538">
    <property type="entry name" value="PRK12904.1"/>
    <property type="match status" value="1"/>
</dbReference>
<comment type="subcellular location">
    <subcellularLocation>
        <location evidence="1">Membrane</location>
        <topology evidence="1">Peripheral membrane protein</topology>
    </subcellularLocation>
</comment>
<evidence type="ECO:0000259" key="12">
    <source>
        <dbReference type="PROSITE" id="PS51192"/>
    </source>
</evidence>
<dbReference type="InterPro" id="IPR014001">
    <property type="entry name" value="Helicase_ATP-bd"/>
</dbReference>